<dbReference type="PaxDb" id="4577-AC208826.3_FGP004"/>
<evidence type="ECO:0000256" key="1">
    <source>
        <dbReference type="SAM" id="MobiDB-lite"/>
    </source>
</evidence>
<gene>
    <name evidence="2" type="ORF">ZEAMMB73_Zm00001d019570</name>
</gene>
<organism evidence="2">
    <name type="scientific">Zea mays</name>
    <name type="common">Maize</name>
    <dbReference type="NCBI Taxonomy" id="4577"/>
    <lineage>
        <taxon>Eukaryota</taxon>
        <taxon>Viridiplantae</taxon>
        <taxon>Streptophyta</taxon>
        <taxon>Embryophyta</taxon>
        <taxon>Tracheophyta</taxon>
        <taxon>Spermatophyta</taxon>
        <taxon>Magnoliopsida</taxon>
        <taxon>Liliopsida</taxon>
        <taxon>Poales</taxon>
        <taxon>Poaceae</taxon>
        <taxon>PACMAD clade</taxon>
        <taxon>Panicoideae</taxon>
        <taxon>Andropogonodae</taxon>
        <taxon>Andropogoneae</taxon>
        <taxon>Tripsacinae</taxon>
        <taxon>Zea</taxon>
    </lineage>
</organism>
<dbReference type="AlphaFoldDB" id="A0A1D6HYS9"/>
<name>A0A1D6HYS9_MAIZE</name>
<feature type="region of interest" description="Disordered" evidence="1">
    <location>
        <begin position="18"/>
        <end position="64"/>
    </location>
</feature>
<accession>A0A1D6HYS9</accession>
<proteinExistence type="predicted"/>
<reference evidence="2" key="1">
    <citation type="submission" date="2015-12" db="EMBL/GenBank/DDBJ databases">
        <title>Update maize B73 reference genome by single molecule sequencing technologies.</title>
        <authorList>
            <consortium name="Maize Genome Sequencing Project"/>
            <person name="Ware D."/>
        </authorList>
    </citation>
    <scope>NUCLEOTIDE SEQUENCE [LARGE SCALE GENOMIC DNA]</scope>
    <source>
        <tissue evidence="2">Seedling</tissue>
    </source>
</reference>
<feature type="compositionally biased region" description="Basic residues" evidence="1">
    <location>
        <begin position="48"/>
        <end position="64"/>
    </location>
</feature>
<protein>
    <submittedName>
        <fullName evidence="2">Uncharacterized protein</fullName>
    </submittedName>
</protein>
<dbReference type="EMBL" id="CM007650">
    <property type="protein sequence ID" value="ONM53271.1"/>
    <property type="molecule type" value="Genomic_DNA"/>
</dbReference>
<evidence type="ECO:0000313" key="2">
    <source>
        <dbReference type="EMBL" id="ONM53271.1"/>
    </source>
</evidence>
<sequence>MEKSRICCPPAGDVLETRRLEGACGPRSRREQGRQGGNGAESVAGKGRSARGGKQGRHGRRRAHCSSWGLQGKSGCEELRFREREPSRDVATWGGDNRAAGRHGDRLLLCLLGLQAAGGVENQQGAARLGNMGAIGLFQALKQWRGRGLRLGSGGSATARTGKGRLVVDLGRGQGK</sequence>
<dbReference type="InParanoid" id="A0A1D6HYS9"/>